<feature type="transmembrane region" description="Helical" evidence="1">
    <location>
        <begin position="50"/>
        <end position="74"/>
    </location>
</feature>
<evidence type="ECO:0000313" key="3">
    <source>
        <dbReference type="Proteomes" id="UP001418222"/>
    </source>
</evidence>
<evidence type="ECO:0000313" key="2">
    <source>
        <dbReference type="EMBL" id="KAK8944639.1"/>
    </source>
</evidence>
<accession>A0AAP0BN18</accession>
<name>A0AAP0BN18_9ASPA</name>
<dbReference type="AlphaFoldDB" id="A0AAP0BN18"/>
<evidence type="ECO:0008006" key="4">
    <source>
        <dbReference type="Google" id="ProtNLM"/>
    </source>
</evidence>
<keyword evidence="1" id="KW-0812">Transmembrane</keyword>
<gene>
    <name evidence="2" type="ORF">KSP39_PZI008079</name>
</gene>
<protein>
    <recommendedName>
        <fullName evidence="4">MULE transposase domain-containing protein</fullName>
    </recommendedName>
</protein>
<sequence length="81" mass="9609">MRLYPLAFAVVEVESKESWGFFFNCLEDILGGFEDEKPWTFMSDRQKVTLLCYFLTYIYIFVSVFYLMTLLLYVGTNGNHH</sequence>
<keyword evidence="1" id="KW-0472">Membrane</keyword>
<dbReference type="EMBL" id="JBBWWQ010000006">
    <property type="protein sequence ID" value="KAK8944639.1"/>
    <property type="molecule type" value="Genomic_DNA"/>
</dbReference>
<keyword evidence="3" id="KW-1185">Reference proteome</keyword>
<dbReference type="Proteomes" id="UP001418222">
    <property type="component" value="Unassembled WGS sequence"/>
</dbReference>
<organism evidence="2 3">
    <name type="scientific">Platanthera zijinensis</name>
    <dbReference type="NCBI Taxonomy" id="2320716"/>
    <lineage>
        <taxon>Eukaryota</taxon>
        <taxon>Viridiplantae</taxon>
        <taxon>Streptophyta</taxon>
        <taxon>Embryophyta</taxon>
        <taxon>Tracheophyta</taxon>
        <taxon>Spermatophyta</taxon>
        <taxon>Magnoliopsida</taxon>
        <taxon>Liliopsida</taxon>
        <taxon>Asparagales</taxon>
        <taxon>Orchidaceae</taxon>
        <taxon>Orchidoideae</taxon>
        <taxon>Orchideae</taxon>
        <taxon>Orchidinae</taxon>
        <taxon>Platanthera</taxon>
    </lineage>
</organism>
<comment type="caution">
    <text evidence="2">The sequence shown here is derived from an EMBL/GenBank/DDBJ whole genome shotgun (WGS) entry which is preliminary data.</text>
</comment>
<keyword evidence="1" id="KW-1133">Transmembrane helix</keyword>
<proteinExistence type="predicted"/>
<reference evidence="2 3" key="1">
    <citation type="journal article" date="2022" name="Nat. Plants">
        <title>Genomes of leafy and leafless Platanthera orchids illuminate the evolution of mycoheterotrophy.</title>
        <authorList>
            <person name="Li M.H."/>
            <person name="Liu K.W."/>
            <person name="Li Z."/>
            <person name="Lu H.C."/>
            <person name="Ye Q.L."/>
            <person name="Zhang D."/>
            <person name="Wang J.Y."/>
            <person name="Li Y.F."/>
            <person name="Zhong Z.M."/>
            <person name="Liu X."/>
            <person name="Yu X."/>
            <person name="Liu D.K."/>
            <person name="Tu X.D."/>
            <person name="Liu B."/>
            <person name="Hao Y."/>
            <person name="Liao X.Y."/>
            <person name="Jiang Y.T."/>
            <person name="Sun W.H."/>
            <person name="Chen J."/>
            <person name="Chen Y.Q."/>
            <person name="Ai Y."/>
            <person name="Zhai J.W."/>
            <person name="Wu S.S."/>
            <person name="Zhou Z."/>
            <person name="Hsiao Y.Y."/>
            <person name="Wu W.L."/>
            <person name="Chen Y.Y."/>
            <person name="Lin Y.F."/>
            <person name="Hsu J.L."/>
            <person name="Li C.Y."/>
            <person name="Wang Z.W."/>
            <person name="Zhao X."/>
            <person name="Zhong W.Y."/>
            <person name="Ma X.K."/>
            <person name="Ma L."/>
            <person name="Huang J."/>
            <person name="Chen G.Z."/>
            <person name="Huang M.Z."/>
            <person name="Huang L."/>
            <person name="Peng D.H."/>
            <person name="Luo Y.B."/>
            <person name="Zou S.Q."/>
            <person name="Chen S.P."/>
            <person name="Lan S."/>
            <person name="Tsai W.C."/>
            <person name="Van de Peer Y."/>
            <person name="Liu Z.J."/>
        </authorList>
    </citation>
    <scope>NUCLEOTIDE SEQUENCE [LARGE SCALE GENOMIC DNA]</scope>
    <source>
        <strain evidence="2">Lor287</strain>
    </source>
</reference>
<evidence type="ECO:0000256" key="1">
    <source>
        <dbReference type="SAM" id="Phobius"/>
    </source>
</evidence>